<proteinExistence type="predicted"/>
<dbReference type="Proteomes" id="UP000654367">
    <property type="component" value="Unassembled WGS sequence"/>
</dbReference>
<evidence type="ECO:0008006" key="3">
    <source>
        <dbReference type="Google" id="ProtNLM"/>
    </source>
</evidence>
<name>A0ABQ2Q2S2_9GAMM</name>
<sequence>MGRVLQFSLIRQTLIKGENMNSLVDVISKDMQNVEECYRPSHFWKMGSARLQDDLDAYGITHFRTLPSALSYFVPTYLFDGMINEQEKYKYILAKCREIVARPKAQMYIEDLFNGSNQARSDFRVYAASDCNRKPFTSNFSESNVGNPIEQFDFYGKKYSRSSLNYLLGINFLKKNISDINVNSVLEIGGGFGSLGEILISDERNDCFYMNVDIPPTCIFSTYYLQTIFGKDKVADYSHLSNDKLNISKLREQYKAAILCPWQLPKLEGELDLFVNFISFQEMEPHIVENYLAEVSRLKSRYVLLRNLREGKQVAVNDSQTGVKKAIKSGDYDIFLPEYQLVAVNVLPFGYETIDGFNSELRLYERKK</sequence>
<dbReference type="InterPro" id="IPR030807">
    <property type="entry name" value="Methyltran_NanM"/>
</dbReference>
<evidence type="ECO:0000313" key="2">
    <source>
        <dbReference type="Proteomes" id="UP000654367"/>
    </source>
</evidence>
<dbReference type="NCBIfam" id="TIGR04371">
    <property type="entry name" value="methyltran_NanM"/>
    <property type="match status" value="1"/>
</dbReference>
<comment type="caution">
    <text evidence="1">The sequence shown here is derived from an EMBL/GenBank/DDBJ whole genome shotgun (WGS) entry which is preliminary data.</text>
</comment>
<protein>
    <recommendedName>
        <fullName evidence="3">Sugar O-methyltransferase</fullName>
    </recommendedName>
</protein>
<organism evidence="1 2">
    <name type="scientific">Shewanella saliphila</name>
    <dbReference type="NCBI Taxonomy" id="2282698"/>
    <lineage>
        <taxon>Bacteria</taxon>
        <taxon>Pseudomonadati</taxon>
        <taxon>Pseudomonadota</taxon>
        <taxon>Gammaproteobacteria</taxon>
        <taxon>Alteromonadales</taxon>
        <taxon>Shewanellaceae</taxon>
        <taxon>Shewanella</taxon>
    </lineage>
</organism>
<keyword evidence="2" id="KW-1185">Reference proteome</keyword>
<reference evidence="2" key="1">
    <citation type="journal article" date="2019" name="Int. J. Syst. Evol. Microbiol.">
        <title>The Global Catalogue of Microorganisms (GCM) 10K type strain sequencing project: providing services to taxonomists for standard genome sequencing and annotation.</title>
        <authorList>
            <consortium name="The Broad Institute Genomics Platform"/>
            <consortium name="The Broad Institute Genome Sequencing Center for Infectious Disease"/>
            <person name="Wu L."/>
            <person name="Ma J."/>
        </authorList>
    </citation>
    <scope>NUCLEOTIDE SEQUENCE [LARGE SCALE GENOMIC DNA]</scope>
    <source>
        <strain evidence="2">JCM 32304</strain>
    </source>
</reference>
<gene>
    <name evidence="1" type="ORF">GCM10009409_09580</name>
</gene>
<dbReference type="EMBL" id="BMQV01000006">
    <property type="protein sequence ID" value="GGP44911.1"/>
    <property type="molecule type" value="Genomic_DNA"/>
</dbReference>
<accession>A0ABQ2Q2S2</accession>
<evidence type="ECO:0000313" key="1">
    <source>
        <dbReference type="EMBL" id="GGP44911.1"/>
    </source>
</evidence>